<dbReference type="CTD" id="8572920"/>
<evidence type="ECO:0000313" key="4">
    <source>
        <dbReference type="WormBase" id="CBG21960"/>
    </source>
</evidence>
<dbReference type="InterPro" id="IPR056711">
    <property type="entry name" value="DUF7809"/>
</dbReference>
<dbReference type="KEGG" id="cbr:CBG_21960"/>
<dbReference type="FunCoup" id="A8Y147">
    <property type="interactions" value="703"/>
</dbReference>
<evidence type="ECO:0000313" key="3">
    <source>
        <dbReference type="Proteomes" id="UP000008549"/>
    </source>
</evidence>
<reference evidence="2 3" key="1">
    <citation type="journal article" date="2003" name="PLoS Biol.">
        <title>The genome sequence of Caenorhabditis briggsae: a platform for comparative genomics.</title>
        <authorList>
            <person name="Stein L.D."/>
            <person name="Bao Z."/>
            <person name="Blasiar D."/>
            <person name="Blumenthal T."/>
            <person name="Brent M.R."/>
            <person name="Chen N."/>
            <person name="Chinwalla A."/>
            <person name="Clarke L."/>
            <person name="Clee C."/>
            <person name="Coghlan A."/>
            <person name="Coulson A."/>
            <person name="D'Eustachio P."/>
            <person name="Fitch D.H."/>
            <person name="Fulton L.A."/>
            <person name="Fulton R.E."/>
            <person name="Griffiths-Jones S."/>
            <person name="Harris T.W."/>
            <person name="Hillier L.W."/>
            <person name="Kamath R."/>
            <person name="Kuwabara P.E."/>
            <person name="Mardis E.R."/>
            <person name="Marra M.A."/>
            <person name="Miner T.L."/>
            <person name="Minx P."/>
            <person name="Mullikin J.C."/>
            <person name="Plumb R.W."/>
            <person name="Rogers J."/>
            <person name="Schein J.E."/>
            <person name="Sohrmann M."/>
            <person name="Spieth J."/>
            <person name="Stajich J.E."/>
            <person name="Wei C."/>
            <person name="Willey D."/>
            <person name="Wilson R.K."/>
            <person name="Durbin R."/>
            <person name="Waterston R.H."/>
        </authorList>
    </citation>
    <scope>NUCLEOTIDE SEQUENCE [LARGE SCALE GENOMIC DNA]</scope>
    <source>
        <strain evidence="2 3">AF16</strain>
    </source>
</reference>
<dbReference type="HOGENOM" id="CLU_007994_0_1_1"/>
<dbReference type="OMA" id="GSAHELW"/>
<protein>
    <submittedName>
        <fullName evidence="2">Protein CBG21960</fullName>
    </submittedName>
</protein>
<dbReference type="GO" id="GO:0045087">
    <property type="term" value="P:innate immune response"/>
    <property type="evidence" value="ECO:0000318"/>
    <property type="project" value="GO_Central"/>
</dbReference>
<dbReference type="AlphaFoldDB" id="A8Y147"/>
<dbReference type="PANTHER" id="PTHR21447:SF13">
    <property type="entry name" value="RING-TYPE DOMAIN-CONTAINING PROTEIN"/>
    <property type="match status" value="1"/>
</dbReference>
<feature type="domain" description="DUF7809" evidence="1">
    <location>
        <begin position="114"/>
        <end position="272"/>
    </location>
</feature>
<accession>A8Y147</accession>
<proteinExistence type="predicted"/>
<dbReference type="STRING" id="6238.A8Y147"/>
<dbReference type="Pfam" id="PF25100">
    <property type="entry name" value="DUF7809"/>
    <property type="match status" value="1"/>
</dbReference>
<dbReference type="RefSeq" id="XP_002629917.1">
    <property type="nucleotide sequence ID" value="XM_002629871.1"/>
</dbReference>
<dbReference type="WormBase" id="CBG21960">
    <property type="protein sequence ID" value="CBP43106"/>
    <property type="gene ID" value="WBGene00040623"/>
</dbReference>
<dbReference type="EMBL" id="HE600953">
    <property type="protein sequence ID" value="CAP38608.1"/>
    <property type="molecule type" value="Genomic_DNA"/>
</dbReference>
<name>A8Y147_CAEBR</name>
<evidence type="ECO:0000313" key="2">
    <source>
        <dbReference type="EMBL" id="CAP38608.1"/>
    </source>
</evidence>
<dbReference type="GeneID" id="8572920"/>
<evidence type="ECO:0000259" key="1">
    <source>
        <dbReference type="Pfam" id="PF25100"/>
    </source>
</evidence>
<dbReference type="eggNOG" id="ENOG502RT8R">
    <property type="taxonomic scope" value="Eukaryota"/>
</dbReference>
<dbReference type="InParanoid" id="A8Y147"/>
<gene>
    <name evidence="2 4" type="ORF">CBG21960</name>
    <name evidence="2" type="ORF">CBG_21960</name>
</gene>
<sequence length="535" mass="62199">MSKFLEIPSCATTPMCLHRETLFYILDGFIQEAKQNICSSEYPPGDLKGQETKLIQLLIDKSNQTLRMYGSAQELLENINIFKDFPANHKFFGAAEEPYQTRPTIFKSLKDEEYIAKQDLFVILQNMILSVSREWPIELVHLFAYYLKAREENVEKCVEFVKFDKKFIDSMKNRLTEAMGTSQHSPAKHQQLVKEFSKLNLSQIIAKFEHLIPSKLNPDQHQRLQVFLGRFFNSMPLRNRNDGMLMSYLFASLIIESLETVVDENLEMFSPRHQDSKQPVTVRVFEDGDQQFLMKTSLKSVVLETITMEQFLDNYGITNNIEFIRYPITRVKHRATPIQGPSGSFYILAIDFFFELMRELIFDKKYFQKLKPADLPEFLQNNFNESGKIFFPINSLYFIETGTLLPFWIDEKSKNVQAKEVRNAKKDGFTVQNLKNELVRLGLTTTFPDIQDYAEGVYLAADKNKKEKFLRTCDLFDAIEHCQLICILERSLNLRKFVHNQKGCHRVYGFVCGFCLLEKLQTLAIQDSEGPSGIH</sequence>
<dbReference type="PANTHER" id="PTHR21447">
    <property type="entry name" value="RING-TYPE DOMAIN-CONTAINING PROTEIN-RELATED"/>
    <property type="match status" value="1"/>
</dbReference>
<reference evidence="2 3" key="2">
    <citation type="journal article" date="2011" name="PLoS Genet.">
        <title>Caenorhabditis briggsae recombinant inbred line genotypes reveal inter-strain incompatibility and the evolution of recombination.</title>
        <authorList>
            <person name="Ross J.A."/>
            <person name="Koboldt D.C."/>
            <person name="Staisch J.E."/>
            <person name="Chamberlin H.M."/>
            <person name="Gupta B.P."/>
            <person name="Miller R.D."/>
            <person name="Baird S.E."/>
            <person name="Haag E.S."/>
        </authorList>
    </citation>
    <scope>NUCLEOTIDE SEQUENCE [LARGE SCALE GENOMIC DNA]</scope>
    <source>
        <strain evidence="2 3">AF16</strain>
    </source>
</reference>
<organism evidence="2 3">
    <name type="scientific">Caenorhabditis briggsae</name>
    <dbReference type="NCBI Taxonomy" id="6238"/>
    <lineage>
        <taxon>Eukaryota</taxon>
        <taxon>Metazoa</taxon>
        <taxon>Ecdysozoa</taxon>
        <taxon>Nematoda</taxon>
        <taxon>Chromadorea</taxon>
        <taxon>Rhabditida</taxon>
        <taxon>Rhabditina</taxon>
        <taxon>Rhabditomorpha</taxon>
        <taxon>Rhabditoidea</taxon>
        <taxon>Rhabditidae</taxon>
        <taxon>Peloderinae</taxon>
        <taxon>Caenorhabditis</taxon>
    </lineage>
</organism>
<keyword evidence="3" id="KW-1185">Reference proteome</keyword>
<dbReference type="Proteomes" id="UP000008549">
    <property type="component" value="Unassembled WGS sequence"/>
</dbReference>